<name>A0A1L6TG17_PISSA</name>
<sequence>MAGGYLKTFQSGRTGSEPMHESTERGVNQCMELVNECMVSGNQKNQFGPSSSSIFLSHHLQGEVGSTGFENDTGFESGHG</sequence>
<protein>
    <submittedName>
        <fullName evidence="2">Uncharacterized protein</fullName>
    </submittedName>
</protein>
<feature type="region of interest" description="Disordered" evidence="1">
    <location>
        <begin position="1"/>
        <end position="25"/>
    </location>
</feature>
<reference evidence="2 3" key="1">
    <citation type="journal article" date="2014" name="Genome Announc.">
        <title>Comparative Genome Analysis of Two Isolates of the Fish Pathogen Piscirickettsia salmonis from Different Hosts Reveals Major Differences in Virulence-Associated Secretion Systems.</title>
        <authorList>
            <person name="Bohle H."/>
            <person name="Henriquez P."/>
            <person name="Grothusen H."/>
            <person name="Navas E."/>
            <person name="Sandoval A."/>
            <person name="Bustamante F."/>
            <person name="Bustos P."/>
            <person name="Mancilla M."/>
        </authorList>
    </citation>
    <scope>NUCLEOTIDE SEQUENCE [LARGE SCALE GENOMIC DNA]</scope>
    <source>
        <strain evidence="3">B1-32597</strain>
    </source>
</reference>
<proteinExistence type="predicted"/>
<dbReference type="EMBL" id="CP012508">
    <property type="protein sequence ID" value="ALB21322.1"/>
    <property type="molecule type" value="Genomic_DNA"/>
</dbReference>
<dbReference type="AlphaFoldDB" id="A0A1L6TG17"/>
<gene>
    <name evidence="2" type="ORF">KU39_136</name>
</gene>
<dbReference type="Proteomes" id="UP000029558">
    <property type="component" value="Chromosome"/>
</dbReference>
<accession>A0A1L6TG17</accession>
<evidence type="ECO:0000256" key="1">
    <source>
        <dbReference type="SAM" id="MobiDB-lite"/>
    </source>
</evidence>
<evidence type="ECO:0000313" key="2">
    <source>
        <dbReference type="EMBL" id="ALB21322.1"/>
    </source>
</evidence>
<organism evidence="2 3">
    <name type="scientific">Piscirickettsia salmonis</name>
    <dbReference type="NCBI Taxonomy" id="1238"/>
    <lineage>
        <taxon>Bacteria</taxon>
        <taxon>Pseudomonadati</taxon>
        <taxon>Pseudomonadota</taxon>
        <taxon>Gammaproteobacteria</taxon>
        <taxon>Thiotrichales</taxon>
        <taxon>Piscirickettsiaceae</taxon>
        <taxon>Piscirickettsia</taxon>
    </lineage>
</organism>
<evidence type="ECO:0000313" key="3">
    <source>
        <dbReference type="Proteomes" id="UP000029558"/>
    </source>
</evidence>